<sequence>MEKSKLGLIAGGAALALGGLFAYFYIKQEQPVTYKVPRQVIINVCKELKKQMFNISLQIIETRVRLLKQLDLGASLPPNLSFDDYIAEIARAYVENIKKLLCAKFEISLEDFNHAVEIDFVNDSQLYQISTEIEEIFSNSCQGIPPNMDVDQSVLNKFSKEKIYNIHTKFFKIVAKKYIKAFQELKEEGEVEMKLENPKFFKKNRELQIPETKRELLINEGLDQCPGSPRETFDKITIQYRREDPEFAQKVQEVEKTFQQLIDDLSVQPFKYNDQSPDILFKEY</sequence>
<reference evidence="2" key="1">
    <citation type="journal article" date="2006" name="PLoS Biol.">
        <title>Macronuclear genome sequence of the ciliate Tetrahymena thermophila, a model eukaryote.</title>
        <authorList>
            <person name="Eisen J.A."/>
            <person name="Coyne R.S."/>
            <person name="Wu M."/>
            <person name="Wu D."/>
            <person name="Thiagarajan M."/>
            <person name="Wortman J.R."/>
            <person name="Badger J.H."/>
            <person name="Ren Q."/>
            <person name="Amedeo P."/>
            <person name="Jones K.M."/>
            <person name="Tallon L.J."/>
            <person name="Delcher A.L."/>
            <person name="Salzberg S.L."/>
            <person name="Silva J.C."/>
            <person name="Haas B.J."/>
            <person name="Majoros W.H."/>
            <person name="Farzad M."/>
            <person name="Carlton J.M."/>
            <person name="Smith R.K. Jr."/>
            <person name="Garg J."/>
            <person name="Pearlman R.E."/>
            <person name="Karrer K.M."/>
            <person name="Sun L."/>
            <person name="Manning G."/>
            <person name="Elde N.C."/>
            <person name="Turkewitz A.P."/>
            <person name="Asai D.J."/>
            <person name="Wilkes D.E."/>
            <person name="Wang Y."/>
            <person name="Cai H."/>
            <person name="Collins K."/>
            <person name="Stewart B.A."/>
            <person name="Lee S.R."/>
            <person name="Wilamowska K."/>
            <person name="Weinberg Z."/>
            <person name="Ruzzo W.L."/>
            <person name="Wloga D."/>
            <person name="Gaertig J."/>
            <person name="Frankel J."/>
            <person name="Tsao C.-C."/>
            <person name="Gorovsky M.A."/>
            <person name="Keeling P.J."/>
            <person name="Waller R.F."/>
            <person name="Patron N.J."/>
            <person name="Cherry J.M."/>
            <person name="Stover N.A."/>
            <person name="Krieger C.J."/>
            <person name="del Toro C."/>
            <person name="Ryder H.F."/>
            <person name="Williamson S.C."/>
            <person name="Barbeau R.A."/>
            <person name="Hamilton E.P."/>
            <person name="Orias E."/>
        </authorList>
    </citation>
    <scope>NUCLEOTIDE SEQUENCE [LARGE SCALE GENOMIC DNA]</scope>
    <source>
        <strain evidence="2">SB210</strain>
    </source>
</reference>
<organism evidence="1 2">
    <name type="scientific">Tetrahymena thermophila (strain SB210)</name>
    <dbReference type="NCBI Taxonomy" id="312017"/>
    <lineage>
        <taxon>Eukaryota</taxon>
        <taxon>Sar</taxon>
        <taxon>Alveolata</taxon>
        <taxon>Ciliophora</taxon>
        <taxon>Intramacronucleata</taxon>
        <taxon>Oligohymenophorea</taxon>
        <taxon>Hymenostomatida</taxon>
        <taxon>Tetrahymenina</taxon>
        <taxon>Tetrahymenidae</taxon>
        <taxon>Tetrahymena</taxon>
    </lineage>
</organism>
<keyword evidence="1" id="KW-0812">Transmembrane</keyword>
<dbReference type="RefSeq" id="XP_001032498.1">
    <property type="nucleotide sequence ID" value="XM_001032498.3"/>
</dbReference>
<dbReference type="GeneID" id="7839208"/>
<dbReference type="AlphaFoldDB" id="I7M6A2"/>
<gene>
    <name evidence="1" type="ORF">TTHERM_00600270</name>
</gene>
<accession>I7M6A2</accession>
<evidence type="ECO:0000313" key="2">
    <source>
        <dbReference type="Proteomes" id="UP000009168"/>
    </source>
</evidence>
<dbReference type="Proteomes" id="UP000009168">
    <property type="component" value="Unassembled WGS sequence"/>
</dbReference>
<dbReference type="KEGG" id="tet:TTHERM_00600270"/>
<evidence type="ECO:0000313" key="1">
    <source>
        <dbReference type="EMBL" id="EAR84835.1"/>
    </source>
</evidence>
<dbReference type="InParanoid" id="I7M6A2"/>
<dbReference type="EMBL" id="GG662620">
    <property type="protein sequence ID" value="EAR84835.1"/>
    <property type="molecule type" value="Genomic_DNA"/>
</dbReference>
<keyword evidence="2" id="KW-1185">Reference proteome</keyword>
<dbReference type="HOGENOM" id="CLU_1002819_0_0_1"/>
<keyword evidence="1" id="KW-0472">Membrane</keyword>
<protein>
    <submittedName>
        <fullName evidence="1">Transmembrane protein, putative</fullName>
    </submittedName>
</protein>
<proteinExistence type="predicted"/>
<name>I7M6A2_TETTS</name>